<dbReference type="RefSeq" id="WP_183988019.1">
    <property type="nucleotide sequence ID" value="NZ_JACHHG010000010.1"/>
</dbReference>
<evidence type="ECO:0000313" key="1">
    <source>
        <dbReference type="EMBL" id="MBB6099266.1"/>
    </source>
</evidence>
<proteinExistence type="predicted"/>
<dbReference type="EMBL" id="JACHHG010000010">
    <property type="protein sequence ID" value="MBB6099266.1"/>
    <property type="molecule type" value="Genomic_DNA"/>
</dbReference>
<keyword evidence="2" id="KW-1185">Reference proteome</keyword>
<accession>A0A841I2H5</accession>
<comment type="caution">
    <text evidence="1">The sequence shown here is derived from an EMBL/GenBank/DDBJ whole genome shotgun (WGS) entry which is preliminary data.</text>
</comment>
<name>A0A841I2H5_9DEIO</name>
<protein>
    <submittedName>
        <fullName evidence="1">Uncharacterized protein</fullName>
    </submittedName>
</protein>
<evidence type="ECO:0000313" key="2">
    <source>
        <dbReference type="Proteomes" id="UP000569951"/>
    </source>
</evidence>
<dbReference type="Proteomes" id="UP000569951">
    <property type="component" value="Unassembled WGS sequence"/>
</dbReference>
<dbReference type="AlphaFoldDB" id="A0A841I2H5"/>
<sequence>MPQTRHLVLEGDDYREHLPRCAPYVVTSDGCVILRDPLPRYWLHDEEHRRLELLEWNDLQLNFPECLDCSRPS</sequence>
<reference evidence="1 2" key="1">
    <citation type="submission" date="2020-08" db="EMBL/GenBank/DDBJ databases">
        <title>Genomic Encyclopedia of Type Strains, Phase IV (KMG-IV): sequencing the most valuable type-strain genomes for metagenomic binning, comparative biology and taxonomic classification.</title>
        <authorList>
            <person name="Goeker M."/>
        </authorList>
    </citation>
    <scope>NUCLEOTIDE SEQUENCE [LARGE SCALE GENOMIC DNA]</scope>
    <source>
        <strain evidence="1 2">DSM 21458</strain>
    </source>
</reference>
<gene>
    <name evidence="1" type="ORF">HNR42_002704</name>
</gene>
<organism evidence="1 2">
    <name type="scientific">Deinobacterium chartae</name>
    <dbReference type="NCBI Taxonomy" id="521158"/>
    <lineage>
        <taxon>Bacteria</taxon>
        <taxon>Thermotogati</taxon>
        <taxon>Deinococcota</taxon>
        <taxon>Deinococci</taxon>
        <taxon>Deinococcales</taxon>
        <taxon>Deinococcaceae</taxon>
        <taxon>Deinobacterium</taxon>
    </lineage>
</organism>